<organism evidence="2 3">
    <name type="scientific">Coleofasciculus chthonoplastes PCC 7420</name>
    <dbReference type="NCBI Taxonomy" id="118168"/>
    <lineage>
        <taxon>Bacteria</taxon>
        <taxon>Bacillati</taxon>
        <taxon>Cyanobacteriota</taxon>
        <taxon>Cyanophyceae</taxon>
        <taxon>Coleofasciculales</taxon>
        <taxon>Coleofasciculaceae</taxon>
        <taxon>Coleofasciculus</taxon>
    </lineage>
</organism>
<sequence>MTNPSNTPAPETITSPEERNAWKFGFSPQAEIWNGRLAMLGFIIALFVEYFSGQGVLHTLGIM</sequence>
<evidence type="ECO:0000313" key="2">
    <source>
        <dbReference type="EMBL" id="EDX71545.1"/>
    </source>
</evidence>
<dbReference type="eggNOG" id="COG0276">
    <property type="taxonomic scope" value="Bacteria"/>
</dbReference>
<dbReference type="AlphaFoldDB" id="B4W2I8"/>
<evidence type="ECO:0000313" key="3">
    <source>
        <dbReference type="Proteomes" id="UP000003835"/>
    </source>
</evidence>
<dbReference type="Proteomes" id="UP000003835">
    <property type="component" value="Unassembled WGS sequence"/>
</dbReference>
<gene>
    <name evidence="2" type="ORF">MC7420_5170</name>
</gene>
<dbReference type="Gene3D" id="1.10.3460.10">
    <property type="entry name" value="Chlorophyll a/b binding protein domain"/>
    <property type="match status" value="1"/>
</dbReference>
<keyword evidence="3" id="KW-1185">Reference proteome</keyword>
<dbReference type="SUPFAM" id="SSF103511">
    <property type="entry name" value="Chlorophyll a-b binding protein"/>
    <property type="match status" value="1"/>
</dbReference>
<dbReference type="RefSeq" id="WP_006105490.1">
    <property type="nucleotide sequence ID" value="NZ_DS989871.1"/>
</dbReference>
<proteinExistence type="predicted"/>
<feature type="transmembrane region" description="Helical" evidence="1">
    <location>
        <begin position="37"/>
        <end position="57"/>
    </location>
</feature>
<dbReference type="HOGENOM" id="CLU_171075_6_1_3"/>
<evidence type="ECO:0008006" key="4">
    <source>
        <dbReference type="Google" id="ProtNLM"/>
    </source>
</evidence>
<dbReference type="EMBL" id="DS989871">
    <property type="protein sequence ID" value="EDX71545.1"/>
    <property type="molecule type" value="Genomic_DNA"/>
</dbReference>
<dbReference type="STRING" id="118168.MC7420_5170"/>
<name>B4W2I8_9CYAN</name>
<evidence type="ECO:0000256" key="1">
    <source>
        <dbReference type="SAM" id="Phobius"/>
    </source>
</evidence>
<keyword evidence="1" id="KW-1133">Transmembrane helix</keyword>
<keyword evidence="1" id="KW-0472">Membrane</keyword>
<reference evidence="2 3" key="1">
    <citation type="submission" date="2008-07" db="EMBL/GenBank/DDBJ databases">
        <authorList>
            <person name="Tandeau de Marsac N."/>
            <person name="Ferriera S."/>
            <person name="Johnson J."/>
            <person name="Kravitz S."/>
            <person name="Beeson K."/>
            <person name="Sutton G."/>
            <person name="Rogers Y.-H."/>
            <person name="Friedman R."/>
            <person name="Frazier M."/>
            <person name="Venter J.C."/>
        </authorList>
    </citation>
    <scope>NUCLEOTIDE SEQUENCE [LARGE SCALE GENOMIC DNA]</scope>
    <source>
        <strain evidence="2 3">PCC 7420</strain>
    </source>
</reference>
<protein>
    <recommendedName>
        <fullName evidence="4">High light inducible protein</fullName>
    </recommendedName>
</protein>
<keyword evidence="1" id="KW-0812">Transmembrane</keyword>
<dbReference type="OrthoDB" id="516137at2"/>
<accession>B4W2I8</accession>